<feature type="compositionally biased region" description="Low complexity" evidence="1">
    <location>
        <begin position="892"/>
        <end position="907"/>
    </location>
</feature>
<feature type="compositionally biased region" description="Acidic residues" evidence="1">
    <location>
        <begin position="1285"/>
        <end position="1305"/>
    </location>
</feature>
<feature type="compositionally biased region" description="Basic residues" evidence="1">
    <location>
        <begin position="908"/>
        <end position="920"/>
    </location>
</feature>
<evidence type="ECO:0000256" key="1">
    <source>
        <dbReference type="SAM" id="MobiDB-lite"/>
    </source>
</evidence>
<sequence length="1630" mass="183859">MASISVETALGAFDKDVLDAYITAHFPAALVNAGFYQRDSAQSWLNVNTYINWATHYIQNKVSGMEEASLPPPVPMPQRSECSTLRKRVRSLSPASIVPNASSDDELPDPTVALHASKSKKRSKRRQVVEISSDSSSSSPRPPPKRRKNRKTKASRKAKETAQHSDIIEISDSEEGEKVQITRQLSVKQLVKLDSLPSTWPVPRDGEQTAYLVDLRNDNRTWPVKDGKPVSMATVIKDASQDSWGTGSSGSLAPEKCPIVLPLGVACQYAQHVCGGCYHCSELDLTLLNGCERYEPDEDEMRELFEAQCEQNVTASSNHSRAAAFYSEIANERCPAKLKDASGCEIQCEGVPVYRRWKDGNKNFDGKRGFIGCSRYRNGKRNDHRFAPIPLEIVEELVVELIQNKGVLSGENLEGLGNKCARVTSPRVGMKEKKCPFQHCNDDGNIITGTIIRRKCPTTIKIYSPVDRRDKRAIVLLCNPHNHPMFPSTKLSSKGKEKYGQAAERVVDSAQNATMVAVDIAASTREVFGGVHPADFDPALLIKRKRREVTSAAKAKDTPFGKDLEAIMKYQKDVDKNLPFNDRYIHKTTRDVVAGLDMVVTMLPELASRIHDAETTVHDNTYKRVHGNWKEWEVVIWDKKLNMRLTVARIYCDRESRVAFNHMWKELWDTVEEITGKPVCFKFLDGAGLTTILVDGCKEQVDGCGDDLVARAQKRGNMEFAQLDPRVIVQYIIRTCVVHLERKFDEMAKVLPQDEMAKIRRFRFLETEEEVEEFIAWCEASPHKIIRDWMADKKPYPWFIPSVNSFMSKIDFWDWNSAPSSTNLNESAHSYTNRHTEIGLTLLDAVKRGKMADLALLQTVKASENFAVLSNPHNTQHHRDRRNQRRREARGKAAAQKASQKTAGSASRSKKKTNNSRGKARRDYELAMSSDIYGSEDSQTETQHSPSPLIPSTMEATDIDTNSANGLEYSENDDMGLQGVPVILDASTEMSPTTAFLNSTPIRNFHLQYATIPDELATTTTPVHETTSLDPDGPVPTSQPTEIPDDHDEDTIPNDPPIPTKQQTPDDTDPSLPPHYTALRKQLSSLPQHNLSLPYPEGATGRYVKFSSQISQLGWNNVLNEVLMNAHLAYRANRAYVFMDYGWKREYYPWPEDLMFENPPRTPMAALMSGPAVGGEWPEGTKAAAGSDSVGPPRAVSEEYFNLVCPPHKRRILRTSEVKPKDRYDMLLRQGREVFDIWLNLLTDRAALDNVTLIPHIPLPLPDDDDDEDEDDAESLEKLSRQDDQVQDPPDDEDDNEDDDNEDGDTITHEGEPKKADGGNDDCLEIVPAAREEDNYPQVFDLWLWGGERVLSLWEEFKDSPVSKGLGTSPLVERCVQRNYHLFNRHLRSPDSDKTPSPPSKEILEESLEEDSSGELRKDRRQAIGIGSTVERDPFEKTFAVHIRRGDYKSACVRLAEWNSTFYSWNQLPFLPDHFIPPRYPRKKVKGKTSEANIQKYLERCLPDDAAIVKKVEDSRRDWEIEMGHLPKGGADSQTNNHYLETLFILTNERDPAYLDELKSSFGKSWKNIVISSLEIEYVDAQEKDVGMAVDMDLARRAAVFLGNGWSSFTSNILHRRLVDGKVPISNRFF</sequence>
<feature type="compositionally biased region" description="Basic and acidic residues" evidence="1">
    <location>
        <begin position="1306"/>
        <end position="1318"/>
    </location>
</feature>
<organism evidence="2 3">
    <name type="scientific">Candolleomyces eurysporus</name>
    <dbReference type="NCBI Taxonomy" id="2828524"/>
    <lineage>
        <taxon>Eukaryota</taxon>
        <taxon>Fungi</taxon>
        <taxon>Dikarya</taxon>
        <taxon>Basidiomycota</taxon>
        <taxon>Agaricomycotina</taxon>
        <taxon>Agaricomycetes</taxon>
        <taxon>Agaricomycetidae</taxon>
        <taxon>Agaricales</taxon>
        <taxon>Agaricineae</taxon>
        <taxon>Psathyrellaceae</taxon>
        <taxon>Candolleomyces</taxon>
    </lineage>
</organism>
<feature type="compositionally biased region" description="Basic and acidic residues" evidence="1">
    <location>
        <begin position="157"/>
        <end position="167"/>
    </location>
</feature>
<feature type="compositionally biased region" description="Basic residues" evidence="1">
    <location>
        <begin position="875"/>
        <end position="889"/>
    </location>
</feature>
<accession>A0A9W8J1J5</accession>
<feature type="region of interest" description="Disordered" evidence="1">
    <location>
        <begin position="1386"/>
        <end position="1417"/>
    </location>
</feature>
<protein>
    <submittedName>
        <fullName evidence="2">Uncharacterized protein</fullName>
    </submittedName>
</protein>
<dbReference type="CDD" id="cd11296">
    <property type="entry name" value="O-FucT_like"/>
    <property type="match status" value="1"/>
</dbReference>
<keyword evidence="3" id="KW-1185">Reference proteome</keyword>
<feature type="compositionally biased region" description="Polar residues" evidence="1">
    <location>
        <begin position="1020"/>
        <end position="1029"/>
    </location>
</feature>
<feature type="compositionally biased region" description="Acidic residues" evidence="1">
    <location>
        <begin position="1043"/>
        <end position="1052"/>
    </location>
</feature>
<feature type="region of interest" description="Disordered" evidence="1">
    <location>
        <begin position="67"/>
        <end position="171"/>
    </location>
</feature>
<dbReference type="Gene3D" id="3.40.50.11350">
    <property type="match status" value="1"/>
</dbReference>
<evidence type="ECO:0000313" key="2">
    <source>
        <dbReference type="EMBL" id="KAJ2926622.1"/>
    </source>
</evidence>
<reference evidence="2" key="1">
    <citation type="submission" date="2022-06" db="EMBL/GenBank/DDBJ databases">
        <title>Genome Sequence of Candolleomyces eurysporus.</title>
        <authorList>
            <person name="Buettner E."/>
        </authorList>
    </citation>
    <scope>NUCLEOTIDE SEQUENCE</scope>
    <source>
        <strain evidence="2">VTCC 930004</strain>
    </source>
</reference>
<dbReference type="Proteomes" id="UP001140091">
    <property type="component" value="Unassembled WGS sequence"/>
</dbReference>
<gene>
    <name evidence="2" type="ORF">H1R20_g10478</name>
</gene>
<feature type="compositionally biased region" description="Acidic residues" evidence="1">
    <location>
        <begin position="1262"/>
        <end position="1274"/>
    </location>
</feature>
<dbReference type="OrthoDB" id="3267196at2759"/>
<feature type="region of interest" description="Disordered" evidence="1">
    <location>
        <begin position="1258"/>
        <end position="1322"/>
    </location>
</feature>
<feature type="compositionally biased region" description="Polar residues" evidence="1">
    <location>
        <begin position="936"/>
        <end position="946"/>
    </location>
</feature>
<feature type="compositionally biased region" description="Basic residues" evidence="1">
    <location>
        <begin position="117"/>
        <end position="126"/>
    </location>
</feature>
<proteinExistence type="predicted"/>
<comment type="caution">
    <text evidence="2">The sequence shown here is derived from an EMBL/GenBank/DDBJ whole genome shotgun (WGS) entry which is preliminary data.</text>
</comment>
<name>A0A9W8J1J5_9AGAR</name>
<feature type="compositionally biased region" description="Basic and acidic residues" evidence="1">
    <location>
        <begin position="1275"/>
        <end position="1284"/>
    </location>
</feature>
<feature type="compositionally biased region" description="Basic residues" evidence="1">
    <location>
        <begin position="143"/>
        <end position="156"/>
    </location>
</feature>
<evidence type="ECO:0000313" key="3">
    <source>
        <dbReference type="Proteomes" id="UP001140091"/>
    </source>
</evidence>
<feature type="region of interest" description="Disordered" evidence="1">
    <location>
        <begin position="867"/>
        <end position="955"/>
    </location>
</feature>
<feature type="region of interest" description="Disordered" evidence="1">
    <location>
        <begin position="1020"/>
        <end position="1076"/>
    </location>
</feature>
<feature type="non-terminal residue" evidence="2">
    <location>
        <position position="1630"/>
    </location>
</feature>
<dbReference type="EMBL" id="JANBPK010001052">
    <property type="protein sequence ID" value="KAJ2926622.1"/>
    <property type="molecule type" value="Genomic_DNA"/>
</dbReference>